<keyword evidence="4" id="KW-0145">Chemotaxis</keyword>
<feature type="active site" evidence="4">
    <location>
        <position position="17"/>
    </location>
</feature>
<evidence type="ECO:0000256" key="2">
    <source>
        <dbReference type="ARBA" id="ARBA00039140"/>
    </source>
</evidence>
<dbReference type="PANTHER" id="PTHR42872">
    <property type="entry name" value="PROTEIN-GLUTAMATE METHYLESTERASE/PROTEIN-GLUTAMINE GLUTAMINASE"/>
    <property type="match status" value="1"/>
</dbReference>
<evidence type="ECO:0000256" key="3">
    <source>
        <dbReference type="ARBA" id="ARBA00048267"/>
    </source>
</evidence>
<dbReference type="RefSeq" id="WP_205761842.1">
    <property type="nucleotide sequence ID" value="NZ_JABDTL010000002.1"/>
</dbReference>
<evidence type="ECO:0000259" key="5">
    <source>
        <dbReference type="PROSITE" id="PS50122"/>
    </source>
</evidence>
<dbReference type="GO" id="GO:0006935">
    <property type="term" value="P:chemotaxis"/>
    <property type="evidence" value="ECO:0007669"/>
    <property type="project" value="UniProtKB-UniRule"/>
</dbReference>
<dbReference type="InterPro" id="IPR000673">
    <property type="entry name" value="Sig_transdc_resp-reg_Me-estase"/>
</dbReference>
<feature type="domain" description="CheB-type methylesterase" evidence="5">
    <location>
        <begin position="5"/>
        <end position="185"/>
    </location>
</feature>
<keyword evidence="7" id="KW-1185">Reference proteome</keyword>
<dbReference type="PANTHER" id="PTHR42872:SF6">
    <property type="entry name" value="PROTEIN-GLUTAMATE METHYLESTERASE_PROTEIN-GLUTAMINE GLUTAMINASE"/>
    <property type="match status" value="1"/>
</dbReference>
<dbReference type="AlphaFoldDB" id="A0A841H2X5"/>
<name>A0A841H2X5_9BACT</name>
<protein>
    <recommendedName>
        <fullName evidence="2">protein-glutamate methylesterase</fullName>
        <ecNumber evidence="2">3.1.1.61</ecNumber>
    </recommendedName>
</protein>
<organism evidence="6 7">
    <name type="scientific">Longimicrobium terrae</name>
    <dbReference type="NCBI Taxonomy" id="1639882"/>
    <lineage>
        <taxon>Bacteria</taxon>
        <taxon>Pseudomonadati</taxon>
        <taxon>Gemmatimonadota</taxon>
        <taxon>Longimicrobiia</taxon>
        <taxon>Longimicrobiales</taxon>
        <taxon>Longimicrobiaceae</taxon>
        <taxon>Longimicrobium</taxon>
    </lineage>
</organism>
<gene>
    <name evidence="6" type="ORF">HNQ61_004039</name>
</gene>
<proteinExistence type="predicted"/>
<evidence type="ECO:0000313" key="7">
    <source>
        <dbReference type="Proteomes" id="UP000582837"/>
    </source>
</evidence>
<dbReference type="SUPFAM" id="SSF52738">
    <property type="entry name" value="Methylesterase CheB, C-terminal domain"/>
    <property type="match status" value="1"/>
</dbReference>
<dbReference type="Pfam" id="PF01339">
    <property type="entry name" value="CheB_methylest"/>
    <property type="match status" value="1"/>
</dbReference>
<feature type="active site" evidence="4">
    <location>
        <position position="134"/>
    </location>
</feature>
<keyword evidence="1 4" id="KW-0378">Hydrolase</keyword>
<dbReference type="GO" id="GO:0008984">
    <property type="term" value="F:protein-glutamate methylesterase activity"/>
    <property type="evidence" value="ECO:0007669"/>
    <property type="project" value="UniProtKB-EC"/>
</dbReference>
<dbReference type="CDD" id="cd16433">
    <property type="entry name" value="CheB"/>
    <property type="match status" value="1"/>
</dbReference>
<feature type="active site" evidence="4">
    <location>
        <position position="44"/>
    </location>
</feature>
<dbReference type="Proteomes" id="UP000582837">
    <property type="component" value="Unassembled WGS sequence"/>
</dbReference>
<dbReference type="EMBL" id="JACHIA010000014">
    <property type="protein sequence ID" value="MBB6072377.1"/>
    <property type="molecule type" value="Genomic_DNA"/>
</dbReference>
<sequence>MSGESEAGYRMVVVGASAGGLYALRTLIAGLPADFDMPVVVVQHRAKESELLCELLQECTPLPVTEVMDKQEIGPGVFIGPPDYHLLVDDGSFALSTDDPVRYSRPSIDVMFQSAAETYGMDTVGVVLTGANQDGSAGLRQIADAGGHCVVQDPETAEVRVMPRSALKAVPDACVLTLEEIGPHLAGIRGRRVPPCPPRDA</sequence>
<reference evidence="6 7" key="1">
    <citation type="submission" date="2020-08" db="EMBL/GenBank/DDBJ databases">
        <title>Genomic Encyclopedia of Type Strains, Phase IV (KMG-IV): sequencing the most valuable type-strain genomes for metagenomic binning, comparative biology and taxonomic classification.</title>
        <authorList>
            <person name="Goeker M."/>
        </authorList>
    </citation>
    <scope>NUCLEOTIDE SEQUENCE [LARGE SCALE GENOMIC DNA]</scope>
    <source>
        <strain evidence="6 7">DSM 29007</strain>
    </source>
</reference>
<dbReference type="EC" id="3.1.1.61" evidence="2"/>
<dbReference type="Gene3D" id="3.40.50.180">
    <property type="entry name" value="Methylesterase CheB, C-terminal domain"/>
    <property type="match status" value="1"/>
</dbReference>
<dbReference type="InterPro" id="IPR035909">
    <property type="entry name" value="CheB_C"/>
</dbReference>
<comment type="catalytic activity">
    <reaction evidence="3">
        <text>[protein]-L-glutamate 5-O-methyl ester + H2O = L-glutamyl-[protein] + methanol + H(+)</text>
        <dbReference type="Rhea" id="RHEA:23236"/>
        <dbReference type="Rhea" id="RHEA-COMP:10208"/>
        <dbReference type="Rhea" id="RHEA-COMP:10311"/>
        <dbReference type="ChEBI" id="CHEBI:15377"/>
        <dbReference type="ChEBI" id="CHEBI:15378"/>
        <dbReference type="ChEBI" id="CHEBI:17790"/>
        <dbReference type="ChEBI" id="CHEBI:29973"/>
        <dbReference type="ChEBI" id="CHEBI:82795"/>
        <dbReference type="EC" id="3.1.1.61"/>
    </reaction>
</comment>
<dbReference type="GO" id="GO:0000156">
    <property type="term" value="F:phosphorelay response regulator activity"/>
    <property type="evidence" value="ECO:0007669"/>
    <property type="project" value="InterPro"/>
</dbReference>
<comment type="caution">
    <text evidence="6">The sequence shown here is derived from an EMBL/GenBank/DDBJ whole genome shotgun (WGS) entry which is preliminary data.</text>
</comment>
<evidence type="ECO:0000313" key="6">
    <source>
        <dbReference type="EMBL" id="MBB6072377.1"/>
    </source>
</evidence>
<evidence type="ECO:0000256" key="4">
    <source>
        <dbReference type="PROSITE-ProRule" id="PRU00050"/>
    </source>
</evidence>
<evidence type="ECO:0000256" key="1">
    <source>
        <dbReference type="ARBA" id="ARBA00022801"/>
    </source>
</evidence>
<dbReference type="PROSITE" id="PS50122">
    <property type="entry name" value="CHEB"/>
    <property type="match status" value="1"/>
</dbReference>
<accession>A0A841H2X5</accession>
<dbReference type="GO" id="GO:0005737">
    <property type="term" value="C:cytoplasm"/>
    <property type="evidence" value="ECO:0007669"/>
    <property type="project" value="InterPro"/>
</dbReference>